<accession>A0ACB9ZW11</accession>
<proteinExistence type="predicted"/>
<comment type="caution">
    <text evidence="1">The sequence shown here is derived from an EMBL/GenBank/DDBJ whole genome shotgun (WGS) entry which is preliminary data.</text>
</comment>
<evidence type="ECO:0000313" key="2">
    <source>
        <dbReference type="Proteomes" id="UP001060085"/>
    </source>
</evidence>
<evidence type="ECO:0000313" key="1">
    <source>
        <dbReference type="EMBL" id="KAI5652491.1"/>
    </source>
</evidence>
<dbReference type="Proteomes" id="UP001060085">
    <property type="component" value="Linkage Group LG07"/>
</dbReference>
<keyword evidence="2" id="KW-1185">Reference proteome</keyword>
<gene>
    <name evidence="1" type="ORF">M9H77_29678</name>
</gene>
<dbReference type="EMBL" id="CM044707">
    <property type="protein sequence ID" value="KAI5652491.1"/>
    <property type="molecule type" value="Genomic_DNA"/>
</dbReference>
<sequence>MDKYFEKWKKGSKPVEETSSKKPRVGIEFSDYEIIGDPGLRKPIDSYLYEIRDELRRRSKSQTSHIGFRLLIMLIGYLKILIKILNFDRGIYHIWGQRRKSKNLEYFRAIMGISGAKWDKVLWTYDK</sequence>
<name>A0ACB9ZW11_CATRO</name>
<protein>
    <submittedName>
        <fullName evidence="1">Uncharacterized protein</fullName>
    </submittedName>
</protein>
<reference evidence="2" key="1">
    <citation type="journal article" date="2023" name="Nat. Plants">
        <title>Single-cell RNA sequencing provides a high-resolution roadmap for understanding the multicellular compartmentation of specialized metabolism.</title>
        <authorList>
            <person name="Sun S."/>
            <person name="Shen X."/>
            <person name="Li Y."/>
            <person name="Li Y."/>
            <person name="Wang S."/>
            <person name="Li R."/>
            <person name="Zhang H."/>
            <person name="Shen G."/>
            <person name="Guo B."/>
            <person name="Wei J."/>
            <person name="Xu J."/>
            <person name="St-Pierre B."/>
            <person name="Chen S."/>
            <person name="Sun C."/>
        </authorList>
    </citation>
    <scope>NUCLEOTIDE SEQUENCE [LARGE SCALE GENOMIC DNA]</scope>
</reference>
<organism evidence="1 2">
    <name type="scientific">Catharanthus roseus</name>
    <name type="common">Madagascar periwinkle</name>
    <name type="synonym">Vinca rosea</name>
    <dbReference type="NCBI Taxonomy" id="4058"/>
    <lineage>
        <taxon>Eukaryota</taxon>
        <taxon>Viridiplantae</taxon>
        <taxon>Streptophyta</taxon>
        <taxon>Embryophyta</taxon>
        <taxon>Tracheophyta</taxon>
        <taxon>Spermatophyta</taxon>
        <taxon>Magnoliopsida</taxon>
        <taxon>eudicotyledons</taxon>
        <taxon>Gunneridae</taxon>
        <taxon>Pentapetalae</taxon>
        <taxon>asterids</taxon>
        <taxon>lamiids</taxon>
        <taxon>Gentianales</taxon>
        <taxon>Apocynaceae</taxon>
        <taxon>Rauvolfioideae</taxon>
        <taxon>Vinceae</taxon>
        <taxon>Catharanthinae</taxon>
        <taxon>Catharanthus</taxon>
    </lineage>
</organism>